<accession>A0A5B7F001</accession>
<comment type="caution">
    <text evidence="1">The sequence shown here is derived from an EMBL/GenBank/DDBJ whole genome shotgun (WGS) entry which is preliminary data.</text>
</comment>
<name>A0A5B7F001_PORTR</name>
<organism evidence="1 2">
    <name type="scientific">Portunus trituberculatus</name>
    <name type="common">Swimming crab</name>
    <name type="synonym">Neptunus trituberculatus</name>
    <dbReference type="NCBI Taxonomy" id="210409"/>
    <lineage>
        <taxon>Eukaryota</taxon>
        <taxon>Metazoa</taxon>
        <taxon>Ecdysozoa</taxon>
        <taxon>Arthropoda</taxon>
        <taxon>Crustacea</taxon>
        <taxon>Multicrustacea</taxon>
        <taxon>Malacostraca</taxon>
        <taxon>Eumalacostraca</taxon>
        <taxon>Eucarida</taxon>
        <taxon>Decapoda</taxon>
        <taxon>Pleocyemata</taxon>
        <taxon>Brachyura</taxon>
        <taxon>Eubrachyura</taxon>
        <taxon>Portunoidea</taxon>
        <taxon>Portunidae</taxon>
        <taxon>Portuninae</taxon>
        <taxon>Portunus</taxon>
    </lineage>
</organism>
<protein>
    <submittedName>
        <fullName evidence="1">Uncharacterized protein</fullName>
    </submittedName>
</protein>
<proteinExistence type="predicted"/>
<dbReference type="Proteomes" id="UP000324222">
    <property type="component" value="Unassembled WGS sequence"/>
</dbReference>
<evidence type="ECO:0000313" key="1">
    <source>
        <dbReference type="EMBL" id="MPC39832.1"/>
    </source>
</evidence>
<evidence type="ECO:0000313" key="2">
    <source>
        <dbReference type="Proteomes" id="UP000324222"/>
    </source>
</evidence>
<dbReference type="EMBL" id="VSRR010004490">
    <property type="protein sequence ID" value="MPC39832.1"/>
    <property type="molecule type" value="Genomic_DNA"/>
</dbReference>
<sequence>MSCGRELLVILIEDPSDSFSCAPPTPEESTTLTEREIPQMHLESAQSPAWCEVHAKTHRYTGSQNYLRRALCREAFSLYPLP</sequence>
<keyword evidence="2" id="KW-1185">Reference proteome</keyword>
<reference evidence="1 2" key="1">
    <citation type="submission" date="2019-05" db="EMBL/GenBank/DDBJ databases">
        <title>Another draft genome of Portunus trituberculatus and its Hox gene families provides insights of decapod evolution.</title>
        <authorList>
            <person name="Jeong J.-H."/>
            <person name="Song I."/>
            <person name="Kim S."/>
            <person name="Choi T."/>
            <person name="Kim D."/>
            <person name="Ryu S."/>
            <person name="Kim W."/>
        </authorList>
    </citation>
    <scope>NUCLEOTIDE SEQUENCE [LARGE SCALE GENOMIC DNA]</scope>
    <source>
        <tissue evidence="1">Muscle</tissue>
    </source>
</reference>
<gene>
    <name evidence="1" type="ORF">E2C01_033381</name>
</gene>
<dbReference type="AlphaFoldDB" id="A0A5B7F001"/>